<reference evidence="2" key="1">
    <citation type="submission" date="2022-10" db="EMBL/GenBank/DDBJ databases">
        <title>Culturing micro-colonial fungi from biological soil crusts in the Mojave desert and describing Neophaeococcomyces mojavensis, and introducing the new genera and species Taxawa tesnikishii.</title>
        <authorList>
            <person name="Kurbessoian T."/>
            <person name="Stajich J.E."/>
        </authorList>
    </citation>
    <scope>NUCLEOTIDE SEQUENCE</scope>
    <source>
        <strain evidence="2">TK_1</strain>
    </source>
</reference>
<feature type="region of interest" description="Disordered" evidence="1">
    <location>
        <begin position="180"/>
        <end position="221"/>
    </location>
</feature>
<evidence type="ECO:0000313" key="3">
    <source>
        <dbReference type="Proteomes" id="UP001172684"/>
    </source>
</evidence>
<name>A0ABQ9P5V5_9PEZI</name>
<sequence length="221" mass="25205">MATLAEILNTHFAHGYTFNGRGFSTYRARRSVKSVYGFTPDDWEGFLEHTLDHGALERNYEAQAARRRARAEQVRRLEETNRGIALMERYLAVQVRLRKIEEKEAVVTAADAAKAKIILDRSKFLRAAAKRIIRIVDAELLIKDAELLLEGYRALEKAGGKKYKRLIDDHWAEYVQKEEEAKASTQLEVHAETHGSRTSKEDLQLEAQHSAAQHMEGQSEA</sequence>
<dbReference type="EMBL" id="JAPDRL010000003">
    <property type="protein sequence ID" value="KAJ9669371.1"/>
    <property type="molecule type" value="Genomic_DNA"/>
</dbReference>
<dbReference type="Proteomes" id="UP001172684">
    <property type="component" value="Unassembled WGS sequence"/>
</dbReference>
<keyword evidence="3" id="KW-1185">Reference proteome</keyword>
<evidence type="ECO:0000313" key="2">
    <source>
        <dbReference type="EMBL" id="KAJ9669371.1"/>
    </source>
</evidence>
<gene>
    <name evidence="2" type="ORF">H2201_000723</name>
</gene>
<proteinExistence type="predicted"/>
<protein>
    <submittedName>
        <fullName evidence="2">Uncharacterized protein</fullName>
    </submittedName>
</protein>
<comment type="caution">
    <text evidence="2">The sequence shown here is derived from an EMBL/GenBank/DDBJ whole genome shotgun (WGS) entry which is preliminary data.</text>
</comment>
<organism evidence="2 3">
    <name type="scientific">Coniosporium apollinis</name>
    <dbReference type="NCBI Taxonomy" id="61459"/>
    <lineage>
        <taxon>Eukaryota</taxon>
        <taxon>Fungi</taxon>
        <taxon>Dikarya</taxon>
        <taxon>Ascomycota</taxon>
        <taxon>Pezizomycotina</taxon>
        <taxon>Dothideomycetes</taxon>
        <taxon>Dothideomycetes incertae sedis</taxon>
        <taxon>Coniosporium</taxon>
    </lineage>
</organism>
<accession>A0ABQ9P5V5</accession>
<feature type="compositionally biased region" description="Basic and acidic residues" evidence="1">
    <location>
        <begin position="189"/>
        <end position="203"/>
    </location>
</feature>
<evidence type="ECO:0000256" key="1">
    <source>
        <dbReference type="SAM" id="MobiDB-lite"/>
    </source>
</evidence>